<dbReference type="EMBL" id="FXTT01000002">
    <property type="protein sequence ID" value="SMP18933.1"/>
    <property type="molecule type" value="Genomic_DNA"/>
</dbReference>
<evidence type="ECO:0000313" key="1">
    <source>
        <dbReference type="EMBL" id="SMP18933.1"/>
    </source>
</evidence>
<accession>A0ABY1NWQ3</accession>
<organism evidence="1 2">
    <name type="scientific">Roseibium denhamense</name>
    <dbReference type="NCBI Taxonomy" id="76305"/>
    <lineage>
        <taxon>Bacteria</taxon>
        <taxon>Pseudomonadati</taxon>
        <taxon>Pseudomonadota</taxon>
        <taxon>Alphaproteobacteria</taxon>
        <taxon>Hyphomicrobiales</taxon>
        <taxon>Stappiaceae</taxon>
        <taxon>Roseibium</taxon>
    </lineage>
</organism>
<sequence>MRPKISFKAIQNGQSAQFFAQSQVTHKGHSFLRVTIRDKTVPDAMSICRKVPQKKHVKMRTCGRTGLC</sequence>
<keyword evidence="2" id="KW-1185">Reference proteome</keyword>
<reference evidence="1 2" key="1">
    <citation type="submission" date="2017-05" db="EMBL/GenBank/DDBJ databases">
        <authorList>
            <person name="Varghese N."/>
            <person name="Submissions S."/>
        </authorList>
    </citation>
    <scope>NUCLEOTIDE SEQUENCE [LARGE SCALE GENOMIC DNA]</scope>
    <source>
        <strain evidence="1 2">DSM 15949</strain>
    </source>
</reference>
<protein>
    <submittedName>
        <fullName evidence="1">Uncharacterized protein</fullName>
    </submittedName>
</protein>
<name>A0ABY1NWQ3_9HYPH</name>
<dbReference type="Proteomes" id="UP001157914">
    <property type="component" value="Unassembled WGS sequence"/>
</dbReference>
<comment type="caution">
    <text evidence="1">The sequence shown here is derived from an EMBL/GenBank/DDBJ whole genome shotgun (WGS) entry which is preliminary data.</text>
</comment>
<gene>
    <name evidence="1" type="ORF">SAMN06265374_1981</name>
</gene>
<evidence type="ECO:0000313" key="2">
    <source>
        <dbReference type="Proteomes" id="UP001157914"/>
    </source>
</evidence>
<proteinExistence type="predicted"/>